<feature type="non-terminal residue" evidence="2">
    <location>
        <position position="230"/>
    </location>
</feature>
<name>X0VUZ4_9ZZZZ</name>
<evidence type="ECO:0000259" key="1">
    <source>
        <dbReference type="Pfam" id="PF16586"/>
    </source>
</evidence>
<comment type="caution">
    <text evidence="2">The sequence shown here is derived from an EMBL/GenBank/DDBJ whole genome shotgun (WGS) entry which is preliminary data.</text>
</comment>
<gene>
    <name evidence="2" type="ORF">S01H1_49432</name>
</gene>
<dbReference type="Gene3D" id="2.60.40.10">
    <property type="entry name" value="Immunoglobulins"/>
    <property type="match status" value="1"/>
</dbReference>
<sequence length="230" mass="25148">MPAVSAGCSATGTPKWDTVTIDFQGPSADALDNDPNPFLDYRLDVTFTSSSGRTYRVPGFFDGDGQGARSGNVWRVRFSPDETGQWDFQTSFRKGPKVAVSLDPEAGEPASFDGSHDSFVVAPQGPDAPGFLSWGRLEYVGEHYLKFRDGPYWIKGGADSPEDFLAYHGFVNTPRATHRYNSHVSDWRPGDPDWEDGKGKGIIGALNYLASQHVNSIYFLPMNIGGDGKN</sequence>
<dbReference type="Pfam" id="PF16586">
    <property type="entry name" value="DUF5060"/>
    <property type="match status" value="1"/>
</dbReference>
<dbReference type="InterPro" id="IPR032260">
    <property type="entry name" value="DUF5060"/>
</dbReference>
<protein>
    <recommendedName>
        <fullName evidence="1">DUF5060 domain-containing protein</fullName>
    </recommendedName>
</protein>
<dbReference type="InterPro" id="IPR013783">
    <property type="entry name" value="Ig-like_fold"/>
</dbReference>
<reference evidence="2" key="1">
    <citation type="journal article" date="2014" name="Front. Microbiol.">
        <title>High frequency of phylogenetically diverse reductive dehalogenase-homologous genes in deep subseafloor sedimentary metagenomes.</title>
        <authorList>
            <person name="Kawai M."/>
            <person name="Futagami T."/>
            <person name="Toyoda A."/>
            <person name="Takaki Y."/>
            <person name="Nishi S."/>
            <person name="Hori S."/>
            <person name="Arai W."/>
            <person name="Tsubouchi T."/>
            <person name="Morono Y."/>
            <person name="Uchiyama I."/>
            <person name="Ito T."/>
            <person name="Fujiyama A."/>
            <person name="Inagaki F."/>
            <person name="Takami H."/>
        </authorList>
    </citation>
    <scope>NUCLEOTIDE SEQUENCE</scope>
    <source>
        <strain evidence="2">Expedition CK06-06</strain>
    </source>
</reference>
<dbReference type="EMBL" id="BARS01031801">
    <property type="protein sequence ID" value="GAG22224.1"/>
    <property type="molecule type" value="Genomic_DNA"/>
</dbReference>
<accession>X0VUZ4</accession>
<proteinExistence type="predicted"/>
<evidence type="ECO:0000313" key="2">
    <source>
        <dbReference type="EMBL" id="GAG22224.1"/>
    </source>
</evidence>
<organism evidence="2">
    <name type="scientific">marine sediment metagenome</name>
    <dbReference type="NCBI Taxonomy" id="412755"/>
    <lineage>
        <taxon>unclassified sequences</taxon>
        <taxon>metagenomes</taxon>
        <taxon>ecological metagenomes</taxon>
    </lineage>
</organism>
<feature type="domain" description="DUF5060" evidence="1">
    <location>
        <begin position="14"/>
        <end position="93"/>
    </location>
</feature>
<dbReference type="AlphaFoldDB" id="X0VUZ4"/>